<evidence type="ECO:0000313" key="2">
    <source>
        <dbReference type="Proteomes" id="UP000058925"/>
    </source>
</evidence>
<evidence type="ECO:0008006" key="3">
    <source>
        <dbReference type="Google" id="ProtNLM"/>
    </source>
</evidence>
<gene>
    <name evidence="1" type="ORF">NMY3_00287</name>
</gene>
<dbReference type="InterPro" id="IPR018747">
    <property type="entry name" value="DUF2299"/>
</dbReference>
<dbReference type="EMBL" id="CP012850">
    <property type="protein sequence ID" value="ALI34501.1"/>
    <property type="molecule type" value="Genomic_DNA"/>
</dbReference>
<proteinExistence type="predicted"/>
<dbReference type="Pfam" id="PF10061">
    <property type="entry name" value="DUF2299"/>
    <property type="match status" value="1"/>
</dbReference>
<keyword evidence="2" id="KW-1185">Reference proteome</keyword>
<accession>A0A654LW86</accession>
<name>A0A654LW86_9ARCH</name>
<reference evidence="2" key="1">
    <citation type="submission" date="2015-10" db="EMBL/GenBank/DDBJ databases">
        <title>Niche specialization of a soil ammonia-oxidizing archaeon, Candidatus Nitrosocosmicus oleophilus.</title>
        <authorList>
            <person name="Jung M.-Y."/>
            <person name="Rhee S.-K."/>
        </authorList>
    </citation>
    <scope>NUCLEOTIDE SEQUENCE [LARGE SCALE GENOMIC DNA]</scope>
    <source>
        <strain evidence="2">MY3</strain>
    </source>
</reference>
<protein>
    <recommendedName>
        <fullName evidence="3">DUF2299 domain-containing protein</fullName>
    </recommendedName>
</protein>
<evidence type="ECO:0000313" key="1">
    <source>
        <dbReference type="EMBL" id="ALI34501.1"/>
    </source>
</evidence>
<dbReference type="OrthoDB" id="8838at2157"/>
<dbReference type="Proteomes" id="UP000058925">
    <property type="component" value="Chromosome"/>
</dbReference>
<dbReference type="AlphaFoldDB" id="A0A654LW86"/>
<organism evidence="1 2">
    <name type="scientific">Candidatus Nitrosocosmicus oleophilus</name>
    <dbReference type="NCBI Taxonomy" id="1353260"/>
    <lineage>
        <taxon>Archaea</taxon>
        <taxon>Nitrososphaerota</taxon>
        <taxon>Nitrososphaeria</taxon>
        <taxon>Nitrososphaerales</taxon>
        <taxon>Nitrososphaeraceae</taxon>
        <taxon>Candidatus Nitrosocosmicus</taxon>
    </lineage>
</organism>
<dbReference type="GeneID" id="60420475"/>
<dbReference type="RefSeq" id="WP_196817146.1">
    <property type="nucleotide sequence ID" value="NZ_CP012850.1"/>
</dbReference>
<dbReference type="KEGG" id="taa:NMY3_00287"/>
<sequence length="160" mass="18295">MAEPIKNVNSQYENIIDWLKKDPVCNVDETIDDDNTVSIVNTSYFEDFKIGVYVYKNDVGRVEIISRPRLLTQDGKTLHNADDKIVNDFQTQLTKDLLKVGVFCSLQTNKEGNSIGLTLIFPLFFDNLTRELFMHAVHVVARACLIAAIEFDKFALDYQQ</sequence>
<dbReference type="Gene3D" id="3.30.1460.10">
    <property type="match status" value="1"/>
</dbReference>